<dbReference type="InterPro" id="IPR009057">
    <property type="entry name" value="Homeodomain-like_sf"/>
</dbReference>
<dbReference type="GO" id="GO:0000976">
    <property type="term" value="F:transcription cis-regulatory region binding"/>
    <property type="evidence" value="ECO:0007669"/>
    <property type="project" value="TreeGrafter"/>
</dbReference>
<organism evidence="6 7">
    <name type="scientific">Nocardia gamkensis</name>
    <dbReference type="NCBI Taxonomy" id="352869"/>
    <lineage>
        <taxon>Bacteria</taxon>
        <taxon>Bacillati</taxon>
        <taxon>Actinomycetota</taxon>
        <taxon>Actinomycetes</taxon>
        <taxon>Mycobacteriales</taxon>
        <taxon>Nocardiaceae</taxon>
        <taxon>Nocardia</taxon>
    </lineage>
</organism>
<evidence type="ECO:0000256" key="4">
    <source>
        <dbReference type="PROSITE-ProRule" id="PRU00335"/>
    </source>
</evidence>
<comment type="caution">
    <text evidence="6">The sequence shown here is derived from an EMBL/GenBank/DDBJ whole genome shotgun (WGS) entry which is preliminary data.</text>
</comment>
<dbReference type="EMBL" id="JAAXOS010000012">
    <property type="protein sequence ID" value="NKY29295.1"/>
    <property type="molecule type" value="Genomic_DNA"/>
</dbReference>
<dbReference type="Gene3D" id="1.10.357.10">
    <property type="entry name" value="Tetracycline Repressor, domain 2"/>
    <property type="match status" value="1"/>
</dbReference>
<evidence type="ECO:0000313" key="6">
    <source>
        <dbReference type="EMBL" id="NKY29295.1"/>
    </source>
</evidence>
<dbReference type="Pfam" id="PF00440">
    <property type="entry name" value="TetR_N"/>
    <property type="match status" value="1"/>
</dbReference>
<proteinExistence type="predicted"/>
<dbReference type="GO" id="GO:0003700">
    <property type="term" value="F:DNA-binding transcription factor activity"/>
    <property type="evidence" value="ECO:0007669"/>
    <property type="project" value="TreeGrafter"/>
</dbReference>
<feature type="domain" description="HTH tetR-type" evidence="5">
    <location>
        <begin position="20"/>
        <end position="80"/>
    </location>
</feature>
<dbReference type="SUPFAM" id="SSF46689">
    <property type="entry name" value="Homeodomain-like"/>
    <property type="match status" value="1"/>
</dbReference>
<dbReference type="Pfam" id="PF17754">
    <property type="entry name" value="TetR_C_14"/>
    <property type="match status" value="1"/>
</dbReference>
<evidence type="ECO:0000259" key="5">
    <source>
        <dbReference type="PROSITE" id="PS50977"/>
    </source>
</evidence>
<dbReference type="InterPro" id="IPR050109">
    <property type="entry name" value="HTH-type_TetR-like_transc_reg"/>
</dbReference>
<feature type="DNA-binding region" description="H-T-H motif" evidence="4">
    <location>
        <begin position="43"/>
        <end position="62"/>
    </location>
</feature>
<reference evidence="6 7" key="1">
    <citation type="submission" date="2020-04" db="EMBL/GenBank/DDBJ databases">
        <title>MicrobeNet Type strains.</title>
        <authorList>
            <person name="Nicholson A.C."/>
        </authorList>
    </citation>
    <scope>NUCLEOTIDE SEQUENCE [LARGE SCALE GENOMIC DNA]</scope>
    <source>
        <strain evidence="6 7">DSM 44956</strain>
    </source>
</reference>
<keyword evidence="3" id="KW-0804">Transcription</keyword>
<dbReference type="PANTHER" id="PTHR30055:SF234">
    <property type="entry name" value="HTH-TYPE TRANSCRIPTIONAL REGULATOR BETI"/>
    <property type="match status" value="1"/>
</dbReference>
<sequence>MSVELPANGTARGLRERKKERTRRTIRLEAFRLFREQGYNETTVEQIAAAADVSPSTFFRYFPSKEQLVLADDLDPVIIEALRRQPRDVRPMAAFREAVREVFANLPAAELAFEQERQALLFHVPELRSAIGLEMMRSIDLLSGLLADHLGRSPDDFEVRVAAGAMTGAGLAVQAMAPMNLDNIARTMDFLDAGLPLGPDRRP</sequence>
<dbReference type="InterPro" id="IPR001647">
    <property type="entry name" value="HTH_TetR"/>
</dbReference>
<dbReference type="PROSITE" id="PS50977">
    <property type="entry name" value="HTH_TETR_2"/>
    <property type="match status" value="1"/>
</dbReference>
<dbReference type="RefSeq" id="WP_062971188.1">
    <property type="nucleotide sequence ID" value="NZ_JAAXOS010000012.1"/>
</dbReference>
<dbReference type="Gene3D" id="1.10.10.60">
    <property type="entry name" value="Homeodomain-like"/>
    <property type="match status" value="1"/>
</dbReference>
<accession>A0A7X6L7M7</accession>
<keyword evidence="1" id="KW-0805">Transcription regulation</keyword>
<evidence type="ECO:0000313" key="7">
    <source>
        <dbReference type="Proteomes" id="UP000540698"/>
    </source>
</evidence>
<dbReference type="PANTHER" id="PTHR30055">
    <property type="entry name" value="HTH-TYPE TRANSCRIPTIONAL REGULATOR RUTR"/>
    <property type="match status" value="1"/>
</dbReference>
<protein>
    <submittedName>
        <fullName evidence="6">TetR family transcriptional regulator</fullName>
    </submittedName>
</protein>
<evidence type="ECO:0000256" key="2">
    <source>
        <dbReference type="ARBA" id="ARBA00023125"/>
    </source>
</evidence>
<dbReference type="PRINTS" id="PR00455">
    <property type="entry name" value="HTHTETR"/>
</dbReference>
<evidence type="ECO:0000256" key="1">
    <source>
        <dbReference type="ARBA" id="ARBA00023015"/>
    </source>
</evidence>
<name>A0A7X6L7M7_9NOCA</name>
<dbReference type="Proteomes" id="UP000540698">
    <property type="component" value="Unassembled WGS sequence"/>
</dbReference>
<gene>
    <name evidence="6" type="ORF">HGB38_24190</name>
</gene>
<dbReference type="InterPro" id="IPR041347">
    <property type="entry name" value="MftR_C"/>
</dbReference>
<evidence type="ECO:0000256" key="3">
    <source>
        <dbReference type="ARBA" id="ARBA00023163"/>
    </source>
</evidence>
<keyword evidence="2 4" id="KW-0238">DNA-binding</keyword>
<dbReference type="AlphaFoldDB" id="A0A7X6L7M7"/>
<keyword evidence="7" id="KW-1185">Reference proteome</keyword>